<dbReference type="FunFam" id="3.90.280.10:FF:000002">
    <property type="entry name" value="39S ribosomal protein L38, mitochondrial"/>
    <property type="match status" value="1"/>
</dbReference>
<dbReference type="InterPro" id="IPR035810">
    <property type="entry name" value="PEBP_euk"/>
</dbReference>
<evidence type="ECO:0000256" key="8">
    <source>
        <dbReference type="ARBA" id="ARBA00039444"/>
    </source>
</evidence>
<proteinExistence type="inferred from homology"/>
<gene>
    <name evidence="10" type="ORF">ILUMI_16611</name>
</gene>
<reference evidence="10" key="1">
    <citation type="submission" date="2019-08" db="EMBL/GenBank/DDBJ databases">
        <title>The genome of the North American firefly Photinus pyralis.</title>
        <authorList>
            <consortium name="Photinus pyralis genome working group"/>
            <person name="Fallon T.R."/>
            <person name="Sander Lower S.E."/>
            <person name="Weng J.-K."/>
        </authorList>
    </citation>
    <scope>NUCLEOTIDE SEQUENCE</scope>
    <source>
        <strain evidence="10">TRF0915ILg1</strain>
        <tissue evidence="10">Whole body</tissue>
    </source>
</reference>
<evidence type="ECO:0000256" key="9">
    <source>
        <dbReference type="ARBA" id="ARBA00041206"/>
    </source>
</evidence>
<dbReference type="PANTHER" id="PTHR11362:SF133">
    <property type="entry name" value="LARGE RIBOSOMAL SUBUNIT PROTEIN ML38"/>
    <property type="match status" value="1"/>
</dbReference>
<evidence type="ECO:0000256" key="3">
    <source>
        <dbReference type="ARBA" id="ARBA00022980"/>
    </source>
</evidence>
<feature type="non-terminal residue" evidence="10">
    <location>
        <position position="1"/>
    </location>
</feature>
<comment type="caution">
    <text evidence="10">The sequence shown here is derived from an EMBL/GenBank/DDBJ whole genome shotgun (WGS) entry which is preliminary data.</text>
</comment>
<keyword evidence="5" id="KW-0496">Mitochondrion</keyword>
<evidence type="ECO:0000256" key="5">
    <source>
        <dbReference type="ARBA" id="ARBA00023128"/>
    </source>
</evidence>
<comment type="similarity">
    <text evidence="7">Belongs to the phosphatidylethanolamine-binding protein family. Mitochondrion-specific ribosomal protein mL38 subfamily.</text>
</comment>
<evidence type="ECO:0000313" key="10">
    <source>
        <dbReference type="EMBL" id="KAF2889562.1"/>
    </source>
</evidence>
<evidence type="ECO:0000256" key="2">
    <source>
        <dbReference type="ARBA" id="ARBA00022946"/>
    </source>
</evidence>
<dbReference type="InterPro" id="IPR008914">
    <property type="entry name" value="PEBP"/>
</dbReference>
<keyword evidence="6" id="KW-0687">Ribonucleoprotein</keyword>
<dbReference type="Gene3D" id="3.90.280.10">
    <property type="entry name" value="PEBP-like"/>
    <property type="match status" value="1"/>
</dbReference>
<evidence type="ECO:0000256" key="4">
    <source>
        <dbReference type="ARBA" id="ARBA00023054"/>
    </source>
</evidence>
<dbReference type="SUPFAM" id="SSF49777">
    <property type="entry name" value="PEBP-like"/>
    <property type="match status" value="1"/>
</dbReference>
<dbReference type="PANTHER" id="PTHR11362">
    <property type="entry name" value="PHOSPHATIDYLETHANOLAMINE-BINDING PROTEIN"/>
    <property type="match status" value="1"/>
</dbReference>
<evidence type="ECO:0000256" key="1">
    <source>
        <dbReference type="ARBA" id="ARBA00004173"/>
    </source>
</evidence>
<keyword evidence="11" id="KW-1185">Reference proteome</keyword>
<dbReference type="EMBL" id="VTPC01065419">
    <property type="protein sequence ID" value="KAF2889562.1"/>
    <property type="molecule type" value="Genomic_DNA"/>
</dbReference>
<sequence length="206" mass="24016">LINLDEAKQEWLKTSGQHQIKEVADHYGVYQHLFGDAYFIPRVPLTILYDVSDECLPVYYGNIVKPSQASNKPKVSFKSDDNTLWTLILTNPDGHFTNQESEYVHWFIGNIPGNNIEKGETLVEYLQPFPPKGTGYHRHIFILYKQEKKIDFSIYKKEGNCTTLSERTFKTYDFYKQLQDVLTPAGLAFFQSDWDKSLTNFYHKTL</sequence>
<evidence type="ECO:0000313" key="11">
    <source>
        <dbReference type="Proteomes" id="UP000801492"/>
    </source>
</evidence>
<dbReference type="AlphaFoldDB" id="A0A8K0CQP7"/>
<dbReference type="InterPro" id="IPR036610">
    <property type="entry name" value="PEBP-like_sf"/>
</dbReference>
<accession>A0A8K0CQP7</accession>
<organism evidence="10 11">
    <name type="scientific">Ignelater luminosus</name>
    <name type="common">Cucubano</name>
    <name type="synonym">Pyrophorus luminosus</name>
    <dbReference type="NCBI Taxonomy" id="2038154"/>
    <lineage>
        <taxon>Eukaryota</taxon>
        <taxon>Metazoa</taxon>
        <taxon>Ecdysozoa</taxon>
        <taxon>Arthropoda</taxon>
        <taxon>Hexapoda</taxon>
        <taxon>Insecta</taxon>
        <taxon>Pterygota</taxon>
        <taxon>Neoptera</taxon>
        <taxon>Endopterygota</taxon>
        <taxon>Coleoptera</taxon>
        <taxon>Polyphaga</taxon>
        <taxon>Elateriformia</taxon>
        <taxon>Elateroidea</taxon>
        <taxon>Elateridae</taxon>
        <taxon>Agrypninae</taxon>
        <taxon>Pyrophorini</taxon>
        <taxon>Ignelater</taxon>
    </lineage>
</organism>
<dbReference type="Pfam" id="PF01161">
    <property type="entry name" value="PBP"/>
    <property type="match status" value="1"/>
</dbReference>
<evidence type="ECO:0000256" key="6">
    <source>
        <dbReference type="ARBA" id="ARBA00023274"/>
    </source>
</evidence>
<protein>
    <recommendedName>
        <fullName evidence="8">Large ribosomal subunit protein mL38</fullName>
    </recommendedName>
    <alternativeName>
        <fullName evidence="9">39S ribosomal protein L38, mitochondrial</fullName>
    </alternativeName>
</protein>
<dbReference type="Proteomes" id="UP000801492">
    <property type="component" value="Unassembled WGS sequence"/>
</dbReference>
<keyword evidence="3" id="KW-0689">Ribosomal protein</keyword>
<dbReference type="CDD" id="cd00866">
    <property type="entry name" value="PEBP_euk"/>
    <property type="match status" value="1"/>
</dbReference>
<keyword evidence="2" id="KW-0809">Transit peptide</keyword>
<comment type="subcellular location">
    <subcellularLocation>
        <location evidence="1">Mitochondrion</location>
    </subcellularLocation>
</comment>
<feature type="non-terminal residue" evidence="10">
    <location>
        <position position="206"/>
    </location>
</feature>
<dbReference type="GO" id="GO:0005762">
    <property type="term" value="C:mitochondrial large ribosomal subunit"/>
    <property type="evidence" value="ECO:0007669"/>
    <property type="project" value="TreeGrafter"/>
</dbReference>
<dbReference type="OrthoDB" id="2153661at2759"/>
<keyword evidence="4" id="KW-0175">Coiled coil</keyword>
<evidence type="ECO:0000256" key="7">
    <source>
        <dbReference type="ARBA" id="ARBA00038016"/>
    </source>
</evidence>
<name>A0A8K0CQP7_IGNLU</name>
<dbReference type="GO" id="GO:0005743">
    <property type="term" value="C:mitochondrial inner membrane"/>
    <property type="evidence" value="ECO:0007669"/>
    <property type="project" value="UniProtKB-ARBA"/>
</dbReference>